<evidence type="ECO:0000313" key="16">
    <source>
        <dbReference type="Ensembl" id="ENSP00000477815.1"/>
    </source>
</evidence>
<dbReference type="Gene3D" id="2.60.40.10">
    <property type="entry name" value="Immunoglobulins"/>
    <property type="match status" value="1"/>
</dbReference>
<dbReference type="OpenTargets" id="ENSG00000171611"/>
<dbReference type="Bgee" id="ENSG00000171611">
    <property type="expression patterns" value="Expressed in olfactory bulb and 146 other cell types or tissues"/>
</dbReference>
<reference evidence="16" key="4">
    <citation type="submission" date="2025-08" db="UniProtKB">
        <authorList>
            <consortium name="Ensembl"/>
        </authorList>
    </citation>
    <scope>IDENTIFICATION</scope>
</reference>
<dbReference type="GeneID" id="171558"/>
<dbReference type="Pfam" id="PF15028">
    <property type="entry name" value="PTCRA"/>
    <property type="match status" value="1"/>
</dbReference>
<evidence type="ECO:0000256" key="14">
    <source>
        <dbReference type="SAM" id="MobiDB-lite"/>
    </source>
</evidence>
<dbReference type="HGNC" id="HGNC:21290">
    <property type="gene designation" value="PTCRA"/>
</dbReference>
<dbReference type="ExpressionAtlas" id="A0A087WTE9">
    <property type="expression patterns" value="baseline and differential"/>
</dbReference>
<keyword evidence="4" id="KW-0812">Transmembrane</keyword>
<dbReference type="GO" id="GO:0005886">
    <property type="term" value="C:plasma membrane"/>
    <property type="evidence" value="ECO:0007669"/>
    <property type="project" value="UniProtKB-SubCell"/>
</dbReference>
<dbReference type="UCSC" id="uc021yzp.2">
    <property type="organism name" value="human"/>
</dbReference>
<dbReference type="RefSeq" id="NP_001230097.1">
    <property type="nucleotide sequence ID" value="NM_001243168.2"/>
</dbReference>
<dbReference type="InterPro" id="IPR027834">
    <property type="entry name" value="PTCRA"/>
</dbReference>
<dbReference type="Antibodypedia" id="57244">
    <property type="antibodies" value="118 antibodies from 22 providers"/>
</dbReference>
<dbReference type="CTD" id="171558"/>
<reference evidence="16 17" key="2">
    <citation type="journal article" date="2003" name="Nature">
        <title>The DNA sequence and analysis of human chromosome 6.</title>
        <authorList>
            <person name="Mungall A.J."/>
            <person name="Palmer S.A."/>
            <person name="Sims S.K."/>
            <person name="Edwards C.A."/>
            <person name="Ashurst J.L."/>
            <person name="Wilming L."/>
            <person name="Jones M.C."/>
            <person name="Horton R."/>
            <person name="Hunt S.E."/>
            <person name="Scott C.E."/>
            <person name="Gilbert J.G."/>
            <person name="Clamp M.E."/>
            <person name="Bethel G."/>
            <person name="Milne S."/>
            <person name="Ainscough R."/>
            <person name="Almeida J.P."/>
            <person name="Ambrose K.D."/>
            <person name="Andrews T.D."/>
            <person name="Ashwell R.I."/>
            <person name="Babbage A.K."/>
            <person name="Bagguley C.L."/>
            <person name="Bailey J."/>
            <person name="Banerjee R."/>
            <person name="Barker D.J."/>
            <person name="Barlow K.F."/>
            <person name="Bates K."/>
            <person name="Beare D.M."/>
            <person name="Beasley H."/>
            <person name="Beasley O."/>
            <person name="Bird C.P."/>
            <person name="Blakey S."/>
            <person name="Bray-Allen S."/>
            <person name="Brook J."/>
            <person name="Brown A.J."/>
            <person name="Brown J.Y."/>
            <person name="Burford D.C."/>
            <person name="Burrill W."/>
            <person name="Burton J."/>
            <person name="Carder C."/>
            <person name="Carter N.P."/>
            <person name="Chapman J.C."/>
            <person name="Clark S.Y."/>
            <person name="Clark G."/>
            <person name="Clee C.M."/>
            <person name="Clegg S."/>
            <person name="Cobley V."/>
            <person name="Collier R.E."/>
            <person name="Collins J.E."/>
            <person name="Colman L.K."/>
            <person name="Corby N.R."/>
            <person name="Coville G.J."/>
            <person name="Culley K.M."/>
            <person name="Dhami P."/>
            <person name="Davies J."/>
            <person name="Dunn M."/>
            <person name="Earthrowl M.E."/>
            <person name="Ellington A.E."/>
            <person name="Evans K.A."/>
            <person name="Faulkner L."/>
            <person name="Francis M.D."/>
            <person name="Frankish A."/>
            <person name="Frankland J."/>
            <person name="French L."/>
            <person name="Garner P."/>
            <person name="Garnett J."/>
            <person name="Ghori M.J."/>
            <person name="Gilby L.M."/>
            <person name="Gillson C.J."/>
            <person name="Glithero R.J."/>
            <person name="Grafham D.V."/>
            <person name="Grant M."/>
            <person name="Gribble S."/>
            <person name="Griffiths C."/>
            <person name="Griffiths M."/>
            <person name="Hall R."/>
            <person name="Halls K.S."/>
            <person name="Hammond S."/>
            <person name="Harley J.L."/>
            <person name="Hart E.A."/>
            <person name="Heath P.D."/>
            <person name="Heathcott R."/>
            <person name="Holmes S.J."/>
            <person name="Howden P.J."/>
            <person name="Howe K.L."/>
            <person name="Howell G.R."/>
            <person name="Huckle E."/>
            <person name="Humphray S.J."/>
            <person name="Humphries M.D."/>
            <person name="Hunt A.R."/>
            <person name="Johnson C.M."/>
            <person name="Joy A.A."/>
            <person name="Kay M."/>
            <person name="Keenan S.J."/>
            <person name="Kimberley A.M."/>
            <person name="King A."/>
            <person name="Laird G.K."/>
            <person name="Langford C."/>
            <person name="Lawlor S."/>
            <person name="Leongamornlert D.A."/>
            <person name="Leversha M."/>
            <person name="Lloyd C.R."/>
            <person name="Lloyd D.M."/>
            <person name="Loveland J.E."/>
            <person name="Lovell J."/>
            <person name="Martin S."/>
            <person name="Mashreghi-Mohammadi M."/>
            <person name="Maslen G.L."/>
            <person name="Matthews L."/>
            <person name="McCann O.T."/>
            <person name="McLaren S.J."/>
            <person name="McLay K."/>
            <person name="McMurray A."/>
            <person name="Moore M.J."/>
            <person name="Mullikin J.C."/>
            <person name="Niblett D."/>
            <person name="Nickerson T."/>
            <person name="Novik K.L."/>
            <person name="Oliver K."/>
            <person name="Overton-Larty E.K."/>
            <person name="Parker A."/>
            <person name="Patel R."/>
            <person name="Pearce A.V."/>
            <person name="Peck A.I."/>
            <person name="Phillimore B."/>
            <person name="Phillips S."/>
            <person name="Plumb R.W."/>
            <person name="Porter K.M."/>
            <person name="Ramsey Y."/>
            <person name="Ranby S.A."/>
            <person name="Rice C.M."/>
            <person name="Ross M.T."/>
            <person name="Searle S.M."/>
            <person name="Sehra H.K."/>
            <person name="Sheridan E."/>
            <person name="Skuce C.D."/>
            <person name="Smith S."/>
            <person name="Smith M."/>
            <person name="Spraggon L."/>
            <person name="Squares S.L."/>
            <person name="Steward C.A."/>
            <person name="Sycamore N."/>
            <person name="Tamlyn-Hall G."/>
            <person name="Tester J."/>
            <person name="Theaker A.J."/>
            <person name="Thomas D.W."/>
            <person name="Thorpe A."/>
            <person name="Tracey A."/>
            <person name="Tromans A."/>
            <person name="Tubby B."/>
            <person name="Wall M."/>
            <person name="Wallis J.M."/>
            <person name="West A.P."/>
            <person name="White S.S."/>
            <person name="Whitehead S.L."/>
            <person name="Whittaker H."/>
            <person name="Wild A."/>
            <person name="Willey D.J."/>
            <person name="Wilmer T.E."/>
            <person name="Wood J.M."/>
            <person name="Wray P.W."/>
            <person name="Wyatt J.C."/>
            <person name="Young L."/>
            <person name="Younger R.M."/>
            <person name="Bentley D.R."/>
            <person name="Coulson A."/>
            <person name="Durbin R."/>
            <person name="Hubbard T."/>
            <person name="Sulston J.E."/>
            <person name="Dunham I."/>
            <person name="Rogers J."/>
            <person name="Beck S."/>
        </authorList>
    </citation>
    <scope>NUCLEOTIDE SEQUENCE [LARGE SCALE GENOMIC DNA]</scope>
</reference>
<dbReference type="Proteomes" id="UP000005640">
    <property type="component" value="Chromosome 6"/>
</dbReference>
<evidence type="ECO:0000256" key="12">
    <source>
        <dbReference type="ARBA" id="ARBA00069493"/>
    </source>
</evidence>
<reference evidence="16" key="5">
    <citation type="submission" date="2025-09" db="UniProtKB">
        <authorList>
            <consortium name="Ensembl"/>
        </authorList>
    </citation>
    <scope>IDENTIFICATION</scope>
</reference>
<keyword evidence="8" id="KW-1015">Disulfide bond</keyword>
<dbReference type="OrthoDB" id="8930604at2759"/>
<evidence type="ECO:0000256" key="2">
    <source>
        <dbReference type="ARBA" id="ARBA00004479"/>
    </source>
</evidence>
<organism evidence="16 17">
    <name type="scientific">Homo sapiens</name>
    <name type="common">Human</name>
    <dbReference type="NCBI Taxonomy" id="9606"/>
    <lineage>
        <taxon>Eukaryota</taxon>
        <taxon>Metazoa</taxon>
        <taxon>Chordata</taxon>
        <taxon>Craniata</taxon>
        <taxon>Vertebrata</taxon>
        <taxon>Euteleostomi</taxon>
        <taxon>Mammalia</taxon>
        <taxon>Eutheria</taxon>
        <taxon>Euarchontoglires</taxon>
        <taxon>Primates</taxon>
        <taxon>Haplorrhini</taxon>
        <taxon>Catarrhini</taxon>
        <taxon>Hominidae</taxon>
        <taxon>Homo</taxon>
    </lineage>
</organism>
<accession>A0A087WTE9</accession>
<evidence type="ECO:0000256" key="1">
    <source>
        <dbReference type="ARBA" id="ARBA00004236"/>
    </source>
</evidence>
<feature type="region of interest" description="Disordered" evidence="14">
    <location>
        <begin position="211"/>
        <end position="248"/>
    </location>
</feature>
<evidence type="ECO:0000256" key="15">
    <source>
        <dbReference type="SAM" id="SignalP"/>
    </source>
</evidence>
<comment type="subcellular location">
    <subcellularLocation>
        <location evidence="1">Cell membrane</location>
    </subcellularLocation>
    <subcellularLocation>
        <location evidence="2">Membrane</location>
        <topology evidence="2">Single-pass type I membrane protein</topology>
    </subcellularLocation>
</comment>
<keyword evidence="17" id="KW-1185">Reference proteome</keyword>
<comment type="subunit">
    <text evidence="11">Heterodimer with TCRB; disulfide linked. This heterodimer assembles with CD3 proteins into a signaling-competent pre-T-cell receptor complex. Interacts with RHBDD1.</text>
</comment>
<sequence length="296" mass="30820">MAGTWLLLLLALGCPALPTGVGGTPFPSLAPPIMLLVDGKQQMVVVCLVLDVAPPGLDSPIWFSAGNGSALDAFTYGPSPATDGTWTNLAHLSLPSEELASWEPLVCHTGPGAEGHSRSTQPMHLSGEASTARTCPQEPLRGGCGLLRAPERFLLAGTPGGALWLGVLRLLLFKLLLFDLLLTCSCLCDPAGPLPSPATTTRLRALGSHRLHPATETGGREATSSPRPQPRDRRWGDTPPGRKPGSPVWGEGSYLSSYPTCPAQAWCSRSALRAPSSSLGAFFAGDLPPPLQAGAA</sequence>
<evidence type="ECO:0000256" key="8">
    <source>
        <dbReference type="ARBA" id="ARBA00023157"/>
    </source>
</evidence>
<name>A0A087WTE9_HUMAN</name>
<evidence type="ECO:0000256" key="10">
    <source>
        <dbReference type="ARBA" id="ARBA00023180"/>
    </source>
</evidence>
<evidence type="ECO:0000256" key="9">
    <source>
        <dbReference type="ARBA" id="ARBA00023170"/>
    </source>
</evidence>
<dbReference type="GeneTree" id="ENSGT00390000007712"/>
<dbReference type="PANTHER" id="PTHR37866:SF1">
    <property type="entry name" value="PRE T-CELL ANTIGEN RECEPTOR ALPHA"/>
    <property type="match status" value="1"/>
</dbReference>
<dbReference type="DisGeNET" id="171558"/>
<dbReference type="FunFam" id="2.60.40.10:FF:001091">
    <property type="entry name" value="Pre T-cell antigen receptor alpha"/>
    <property type="match status" value="1"/>
</dbReference>
<protein>
    <recommendedName>
        <fullName evidence="12">Pre T-cell antigen receptor alpha</fullName>
    </recommendedName>
    <alternativeName>
        <fullName evidence="13">pT-alpha-TCR</fullName>
    </alternativeName>
</protein>
<feature type="chain" id="PRO_5001831867" description="Pre T-cell antigen receptor alpha" evidence="15">
    <location>
        <begin position="24"/>
        <end position="296"/>
    </location>
</feature>
<dbReference type="SMR" id="A0A087WTE9"/>
<evidence type="ECO:0000256" key="3">
    <source>
        <dbReference type="ARBA" id="ARBA00022475"/>
    </source>
</evidence>
<proteinExistence type="predicted"/>
<evidence type="ECO:0000313" key="17">
    <source>
        <dbReference type="Proteomes" id="UP000005640"/>
    </source>
</evidence>
<feature type="signal peptide" evidence="15">
    <location>
        <begin position="1"/>
        <end position="23"/>
    </location>
</feature>
<evidence type="ECO:0000256" key="4">
    <source>
        <dbReference type="ARBA" id="ARBA00022692"/>
    </source>
</evidence>
<keyword evidence="6" id="KW-1133">Transmembrane helix</keyword>
<dbReference type="EMBL" id="AL035587">
    <property type="status" value="NOT_ANNOTATED_CDS"/>
    <property type="molecule type" value="Genomic_DNA"/>
</dbReference>
<keyword evidence="10" id="KW-0325">Glycoprotein</keyword>
<keyword evidence="3" id="KW-1003">Cell membrane</keyword>
<dbReference type="OMA" id="DPIRRNH"/>
<evidence type="ECO:0000256" key="5">
    <source>
        <dbReference type="ARBA" id="ARBA00022729"/>
    </source>
</evidence>
<keyword evidence="9" id="KW-0675">Receptor</keyword>
<keyword evidence="7" id="KW-0472">Membrane</keyword>
<dbReference type="PANTHER" id="PTHR37866">
    <property type="entry name" value="PRE T-CELL ANTIGEN RECEPTOR ALPHA"/>
    <property type="match status" value="1"/>
</dbReference>
<evidence type="ECO:0000256" key="7">
    <source>
        <dbReference type="ARBA" id="ARBA00023136"/>
    </source>
</evidence>
<dbReference type="VEuPathDB" id="HostDB:ENSG00000171611"/>
<dbReference type="AlphaFoldDB" id="A0A087WTE9"/>
<dbReference type="BioGRID-ORCS" id="171558">
    <property type="hits" value="11 hits in 1146 CRISPR screens"/>
</dbReference>
<dbReference type="SUPFAM" id="SSF48726">
    <property type="entry name" value="Immunoglobulin"/>
    <property type="match status" value="1"/>
</dbReference>
<dbReference type="Ensembl" id="ENST00000616441.2">
    <property type="protein sequence ID" value="ENSP00000477815.1"/>
    <property type="gene ID" value="ENSG00000171611.10"/>
</dbReference>
<dbReference type="InterPro" id="IPR036179">
    <property type="entry name" value="Ig-like_dom_sf"/>
</dbReference>
<keyword evidence="5 15" id="KW-0732">Signal</keyword>
<dbReference type="DNASU" id="171558"/>
<reference evidence="16 17" key="3">
    <citation type="journal article" date="2004" name="Nature">
        <title>Finishing the euchromatic sequence of the human genome.</title>
        <authorList>
            <consortium name="International Human Genome Sequencing Consortium"/>
        </authorList>
    </citation>
    <scope>NUCLEOTIDE SEQUENCE [LARGE SCALE GENOMIC DNA]</scope>
</reference>
<reference evidence="16 17" key="1">
    <citation type="journal article" date="2001" name="Nature">
        <title>Initial sequencing and analysis of the human genome.</title>
        <authorList>
            <consortium name="International Human Genome Sequencing Consortium"/>
            <person name="Lander E.S."/>
            <person name="Linton L.M."/>
            <person name="Birren B."/>
            <person name="Nusbaum C."/>
            <person name="Zody M.C."/>
            <person name="Baldwin J."/>
            <person name="Devon K."/>
            <person name="Dewar K."/>
            <person name="Doyle M."/>
            <person name="FitzHugh W."/>
            <person name="Funke R."/>
            <person name="Gage D."/>
            <person name="Harris K."/>
            <person name="Heaford A."/>
            <person name="Howland J."/>
            <person name="Kann L."/>
            <person name="Lehoczky J."/>
            <person name="LeVine R."/>
            <person name="McEwan P."/>
            <person name="McKernan K."/>
            <person name="Meldrim J."/>
            <person name="Mesirov J.P."/>
            <person name="Miranda C."/>
            <person name="Morris W."/>
            <person name="Naylor J."/>
            <person name="Raymond C."/>
            <person name="Rosetti M."/>
            <person name="Santos R."/>
            <person name="Sheridan A."/>
            <person name="Sougnez C."/>
            <person name="Stange-Thomann N."/>
            <person name="Stojanovic N."/>
            <person name="Subramanian A."/>
            <person name="Wyman D."/>
            <person name="Rogers J."/>
            <person name="Sulston J."/>
            <person name="Ainscough R."/>
            <person name="Beck S."/>
            <person name="Bentley D."/>
            <person name="Burton J."/>
            <person name="Clee C."/>
            <person name="Carter N."/>
            <person name="Coulson A."/>
            <person name="Deadman R."/>
            <person name="Deloukas P."/>
            <person name="Dunham A."/>
            <person name="Dunham I."/>
            <person name="Durbin R."/>
            <person name="French L."/>
            <person name="Grafham D."/>
            <person name="Gregory S."/>
            <person name="Hubbard T."/>
            <person name="Humphray S."/>
            <person name="Hunt A."/>
            <person name="Jones M."/>
            <person name="Lloyd C."/>
            <person name="McMurray A."/>
            <person name="Matthews L."/>
            <person name="Mercer S."/>
            <person name="Milne S."/>
            <person name="Mullikin J.C."/>
            <person name="Mungall A."/>
            <person name="Plumb R."/>
            <person name="Ross M."/>
            <person name="Shownkeen R."/>
            <person name="Sims S."/>
            <person name="Waterston R.H."/>
            <person name="Wilson R.K."/>
            <person name="Hillier L.W."/>
            <person name="McPherson J.D."/>
            <person name="Marra M.A."/>
            <person name="Mardis E.R."/>
            <person name="Fulton L.A."/>
            <person name="Chinwalla A.T."/>
            <person name="Pepin K.H."/>
            <person name="Gish W.R."/>
            <person name="Chissoe S.L."/>
            <person name="Wendl M.C."/>
            <person name="Delehaunty K.D."/>
            <person name="Miner T.L."/>
            <person name="Delehaunty A."/>
            <person name="Kramer J.B."/>
            <person name="Cook L.L."/>
            <person name="Fulton R.S."/>
            <person name="Johnson D.L."/>
            <person name="Minx P.J."/>
            <person name="Clifton S.W."/>
            <person name="Hawkins T."/>
            <person name="Branscomb E."/>
            <person name="Predki P."/>
            <person name="Richardson P."/>
            <person name="Wenning S."/>
            <person name="Slezak T."/>
            <person name="Doggett N."/>
            <person name="Cheng J.F."/>
            <person name="Olsen A."/>
            <person name="Lucas S."/>
            <person name="Elkin C."/>
            <person name="Uberbacher E."/>
            <person name="Frazier M."/>
            <person name="Gibbs R.A."/>
            <person name="Muzny D.M."/>
            <person name="Scherer S.E."/>
            <person name="Bouck J.B."/>
            <person name="Sodergren E.J."/>
            <person name="Worley K.C."/>
            <person name="Rives C.M."/>
            <person name="Gorrell J.H."/>
            <person name="Metzker M.L."/>
            <person name="Naylor S.L."/>
            <person name="Kucherlapati R.S."/>
            <person name="Nelson D.L."/>
            <person name="Weinstock G.M."/>
            <person name="Sakaki Y."/>
            <person name="Fujiyama A."/>
            <person name="Hattori M."/>
            <person name="Yada T."/>
            <person name="Toyoda A."/>
            <person name="Itoh T."/>
            <person name="Kawagoe C."/>
            <person name="Watanabe H."/>
            <person name="Totoki Y."/>
            <person name="Taylor T."/>
            <person name="Weissenbach J."/>
            <person name="Heilig R."/>
            <person name="Saurin W."/>
            <person name="Artiguenave F."/>
            <person name="Brottier P."/>
            <person name="Bruls T."/>
            <person name="Pelletier E."/>
            <person name="Robert C."/>
            <person name="Wincker P."/>
            <person name="Smith D.R."/>
            <person name="Doucette-Stamm L."/>
            <person name="Rubenfield M."/>
            <person name="Weinstock K."/>
            <person name="Lee H.M."/>
            <person name="Dubois J."/>
            <person name="Rosenthal A."/>
            <person name="Platzer M."/>
            <person name="Nyakatura G."/>
            <person name="Taudien S."/>
            <person name="Rump A."/>
            <person name="Yang H."/>
            <person name="Yu J."/>
            <person name="Wang J."/>
            <person name="Huang G."/>
            <person name="Gu J."/>
            <person name="Hood L."/>
            <person name="Rowen L."/>
            <person name="Madan A."/>
            <person name="Qin S."/>
            <person name="Davis R.W."/>
            <person name="Federspiel N.A."/>
            <person name="Abola A.P."/>
            <person name="Proctor M.J."/>
            <person name="Myers R.M."/>
            <person name="Schmutz J."/>
            <person name="Dickson M."/>
            <person name="Grimwood J."/>
            <person name="Cox D.R."/>
            <person name="Olson M.V."/>
            <person name="Kaul R."/>
            <person name="Raymond C."/>
            <person name="Shimizu N."/>
            <person name="Kawasaki K."/>
            <person name="Minoshima S."/>
            <person name="Evans G.A."/>
            <person name="Athanasiou M."/>
            <person name="Schultz R."/>
            <person name="Roe B.A."/>
            <person name="Chen F."/>
            <person name="Pan H."/>
            <person name="Ramser J."/>
            <person name="Lehrach H."/>
            <person name="Reinhardt R."/>
            <person name="McCombie W.R."/>
            <person name="de la Bastide M."/>
            <person name="Dedhia N."/>
            <person name="Blocker H."/>
            <person name="Hornischer K."/>
            <person name="Nordsiek G."/>
            <person name="Agarwala R."/>
            <person name="Aravind L."/>
            <person name="Bailey J.A."/>
            <person name="Bateman A."/>
            <person name="Batzoglou S."/>
            <person name="Birney E."/>
            <person name="Bork P."/>
            <person name="Brown D.G."/>
            <person name="Burge C.B."/>
            <person name="Cerutti L."/>
            <person name="Chen H.C."/>
            <person name="Church D."/>
            <person name="Clamp M."/>
            <person name="Copley R.R."/>
            <person name="Doerks T."/>
            <person name="Eddy S.R."/>
            <person name="Eichler E.E."/>
            <person name="Furey T.S."/>
            <person name="Galagan J."/>
            <person name="Gilbert J.G."/>
            <person name="Harmon C."/>
            <person name="Hayashizaki Y."/>
            <person name="Haussler D."/>
            <person name="Hermjakob H."/>
            <person name="Hokamp K."/>
            <person name="Jang W."/>
            <person name="Johnson L.S."/>
            <person name="Jones T.A."/>
            <person name="Kasif S."/>
            <person name="Kaspryzk A."/>
            <person name="Kennedy S."/>
            <person name="Kent W.J."/>
            <person name="Kitts P."/>
            <person name="Koonin E.V."/>
            <person name="Korf I."/>
            <person name="Kulp D."/>
            <person name="Lancet D."/>
            <person name="Lowe T.M."/>
            <person name="McLysaght A."/>
            <person name="Mikkelsen T."/>
            <person name="Moran J.V."/>
            <person name="Mulder N."/>
            <person name="Pollara V.J."/>
            <person name="Ponting C.P."/>
            <person name="Schuler G."/>
            <person name="Schultz J."/>
            <person name="Slater G."/>
            <person name="Smit A.F."/>
            <person name="Stupka E."/>
            <person name="Szustakowski J."/>
            <person name="Thierry-Mieg D."/>
            <person name="Thierry-Mieg J."/>
            <person name="Wagner L."/>
            <person name="Wallis J."/>
            <person name="Wheeler R."/>
            <person name="Williams A."/>
            <person name="Wolf Y.I."/>
            <person name="Wolfe K.H."/>
            <person name="Yang S.P."/>
            <person name="Yeh R.F."/>
            <person name="Collins F."/>
            <person name="Guyer M.S."/>
            <person name="Peterson J."/>
            <person name="Felsenfeld A."/>
            <person name="Wetterstrand K.A."/>
            <person name="Patrinos A."/>
            <person name="Morgan M.J."/>
            <person name="de Jong P."/>
            <person name="Catanese J.J."/>
            <person name="Osoegawa K."/>
            <person name="Shizuya H."/>
            <person name="Choi S."/>
            <person name="Chen Y.J."/>
        </authorList>
    </citation>
    <scope>NUCLEOTIDE SEQUENCE [LARGE SCALE GENOMIC DNA]</scope>
</reference>
<gene>
    <name evidence="16" type="primary">PTCRA</name>
</gene>
<dbReference type="MassIVE" id="A0A087WTE9"/>
<evidence type="ECO:0000256" key="11">
    <source>
        <dbReference type="ARBA" id="ARBA00064863"/>
    </source>
</evidence>
<dbReference type="InterPro" id="IPR013783">
    <property type="entry name" value="Ig-like_fold"/>
</dbReference>
<evidence type="ECO:0000256" key="13">
    <source>
        <dbReference type="ARBA" id="ARBA00083662"/>
    </source>
</evidence>
<evidence type="ECO:0000256" key="6">
    <source>
        <dbReference type="ARBA" id="ARBA00022989"/>
    </source>
</evidence>